<gene>
    <name evidence="1" type="ORF">EGW08_023077</name>
</gene>
<organism evidence="1 2">
    <name type="scientific">Elysia chlorotica</name>
    <name type="common">Eastern emerald elysia</name>
    <name type="synonym">Sea slug</name>
    <dbReference type="NCBI Taxonomy" id="188477"/>
    <lineage>
        <taxon>Eukaryota</taxon>
        <taxon>Metazoa</taxon>
        <taxon>Spiralia</taxon>
        <taxon>Lophotrochozoa</taxon>
        <taxon>Mollusca</taxon>
        <taxon>Gastropoda</taxon>
        <taxon>Heterobranchia</taxon>
        <taxon>Euthyneura</taxon>
        <taxon>Panpulmonata</taxon>
        <taxon>Sacoglossa</taxon>
        <taxon>Placobranchoidea</taxon>
        <taxon>Plakobranchidae</taxon>
        <taxon>Elysia</taxon>
    </lineage>
</organism>
<evidence type="ECO:0000313" key="1">
    <source>
        <dbReference type="EMBL" id="RUS69162.1"/>
    </source>
</evidence>
<proteinExistence type="predicted"/>
<protein>
    <submittedName>
        <fullName evidence="1">Uncharacterized protein</fullName>
    </submittedName>
</protein>
<dbReference type="Proteomes" id="UP000271974">
    <property type="component" value="Unassembled WGS sequence"/>
</dbReference>
<evidence type="ECO:0000313" key="2">
    <source>
        <dbReference type="Proteomes" id="UP000271974"/>
    </source>
</evidence>
<dbReference type="AlphaFoldDB" id="A0A433SJC4"/>
<accession>A0A433SJC4</accession>
<dbReference type="STRING" id="188477.A0A433SJC4"/>
<comment type="caution">
    <text evidence="1">The sequence shown here is derived from an EMBL/GenBank/DDBJ whole genome shotgun (WGS) entry which is preliminary data.</text>
</comment>
<reference evidence="1 2" key="1">
    <citation type="submission" date="2019-01" db="EMBL/GenBank/DDBJ databases">
        <title>A draft genome assembly of the solar-powered sea slug Elysia chlorotica.</title>
        <authorList>
            <person name="Cai H."/>
            <person name="Li Q."/>
            <person name="Fang X."/>
            <person name="Li J."/>
            <person name="Curtis N.E."/>
            <person name="Altenburger A."/>
            <person name="Shibata T."/>
            <person name="Feng M."/>
            <person name="Maeda T."/>
            <person name="Schwartz J.A."/>
            <person name="Shigenobu S."/>
            <person name="Lundholm N."/>
            <person name="Nishiyama T."/>
            <person name="Yang H."/>
            <person name="Hasebe M."/>
            <person name="Li S."/>
            <person name="Pierce S.K."/>
            <person name="Wang J."/>
        </authorList>
    </citation>
    <scope>NUCLEOTIDE SEQUENCE [LARGE SCALE GENOMIC DNA]</scope>
    <source>
        <strain evidence="1">EC2010</strain>
        <tissue evidence="1">Whole organism of an adult</tissue>
    </source>
</reference>
<name>A0A433SJC4_ELYCH</name>
<dbReference type="SUPFAM" id="SSF47391">
    <property type="entry name" value="Dimerization-anchoring domain of cAMP-dependent PK regulatory subunit"/>
    <property type="match status" value="1"/>
</dbReference>
<dbReference type="EMBL" id="RQTK01001802">
    <property type="protein sequence ID" value="RUS69162.1"/>
    <property type="molecule type" value="Genomic_DNA"/>
</dbReference>
<dbReference type="OrthoDB" id="6436361at2759"/>
<sequence length="141" mass="16793">MSVASREVAKQYLNQHKIPQLFESLLSSLMMERPNNPVEYIEKKMCQIRDLGIENVTWETLISHLHPYRDQIRRQFVRDGSLYDKEYTILQGEIEEFRQRKKDQFETMHSGVGFEDSNEDDCPMETQQYDSQLFQLTEAHS</sequence>
<dbReference type="Gene3D" id="1.20.890.10">
    <property type="entry name" value="cAMP-dependent protein kinase regulatory subunit, dimerization-anchoring domain"/>
    <property type="match status" value="1"/>
</dbReference>
<dbReference type="CDD" id="cd22961">
    <property type="entry name" value="DD_TEX55-like"/>
    <property type="match status" value="1"/>
</dbReference>
<keyword evidence="2" id="KW-1185">Reference proteome</keyword>